<protein>
    <recommendedName>
        <fullName evidence="8">Ribonuclease VapC</fullName>
        <shortName evidence="8">RNase VapC</shortName>
        <ecNumber evidence="8">3.1.-.-</ecNumber>
    </recommendedName>
    <alternativeName>
        <fullName evidence="8">Toxin VapC</fullName>
    </alternativeName>
</protein>
<dbReference type="Pfam" id="PF01850">
    <property type="entry name" value="PIN"/>
    <property type="match status" value="1"/>
</dbReference>
<comment type="cofactor">
    <cofactor evidence="1 8">
        <name>Mg(2+)</name>
        <dbReference type="ChEBI" id="CHEBI:18420"/>
    </cofactor>
</comment>
<dbReference type="RefSeq" id="WP_144856915.1">
    <property type="nucleotide sequence ID" value="NZ_BAAAYT010000001.1"/>
</dbReference>
<dbReference type="InterPro" id="IPR022907">
    <property type="entry name" value="VapC_family"/>
</dbReference>
<dbReference type="PANTHER" id="PTHR33653:SF1">
    <property type="entry name" value="RIBONUCLEASE VAPC2"/>
    <property type="match status" value="1"/>
</dbReference>
<keyword evidence="3 8" id="KW-0540">Nuclease</keyword>
<dbReference type="InterPro" id="IPR029060">
    <property type="entry name" value="PIN-like_dom_sf"/>
</dbReference>
<comment type="similarity">
    <text evidence="7 8">Belongs to the PINc/VapC protein family.</text>
</comment>
<dbReference type="PANTHER" id="PTHR33653">
    <property type="entry name" value="RIBONUCLEASE VAPC2"/>
    <property type="match status" value="1"/>
</dbReference>
<feature type="domain" description="PIN" evidence="9">
    <location>
        <begin position="2"/>
        <end position="128"/>
    </location>
</feature>
<organism evidence="10 11">
    <name type="scientific">Marihabitans asiaticum</name>
    <dbReference type="NCBI Taxonomy" id="415218"/>
    <lineage>
        <taxon>Bacteria</taxon>
        <taxon>Bacillati</taxon>
        <taxon>Actinomycetota</taxon>
        <taxon>Actinomycetes</taxon>
        <taxon>Micrococcales</taxon>
        <taxon>Intrasporangiaceae</taxon>
        <taxon>Marihabitans</taxon>
    </lineage>
</organism>
<dbReference type="OrthoDB" id="9804823at2"/>
<keyword evidence="5 8" id="KW-0378">Hydrolase</keyword>
<evidence type="ECO:0000256" key="4">
    <source>
        <dbReference type="ARBA" id="ARBA00022723"/>
    </source>
</evidence>
<dbReference type="Gene3D" id="3.40.50.1010">
    <property type="entry name" value="5'-nuclease"/>
    <property type="match status" value="1"/>
</dbReference>
<evidence type="ECO:0000259" key="9">
    <source>
        <dbReference type="Pfam" id="PF01850"/>
    </source>
</evidence>
<evidence type="ECO:0000256" key="8">
    <source>
        <dbReference type="HAMAP-Rule" id="MF_00265"/>
    </source>
</evidence>
<keyword evidence="4 8" id="KW-0479">Metal-binding</keyword>
<evidence type="ECO:0000313" key="10">
    <source>
        <dbReference type="EMBL" id="TWD15917.1"/>
    </source>
</evidence>
<dbReference type="GO" id="GO:0090729">
    <property type="term" value="F:toxin activity"/>
    <property type="evidence" value="ECO:0007669"/>
    <property type="project" value="UniProtKB-KW"/>
</dbReference>
<dbReference type="Proteomes" id="UP000315628">
    <property type="component" value="Unassembled WGS sequence"/>
</dbReference>
<accession>A0A560WE33</accession>
<evidence type="ECO:0000256" key="3">
    <source>
        <dbReference type="ARBA" id="ARBA00022722"/>
    </source>
</evidence>
<dbReference type="EC" id="3.1.-.-" evidence="8"/>
<keyword evidence="6 8" id="KW-0460">Magnesium</keyword>
<dbReference type="AlphaFoldDB" id="A0A560WE33"/>
<keyword evidence="11" id="KW-1185">Reference proteome</keyword>
<dbReference type="InterPro" id="IPR050556">
    <property type="entry name" value="Type_II_TA_system_RNase"/>
</dbReference>
<dbReference type="EMBL" id="VIUW01000002">
    <property type="protein sequence ID" value="TWD15917.1"/>
    <property type="molecule type" value="Genomic_DNA"/>
</dbReference>
<proteinExistence type="inferred from homology"/>
<evidence type="ECO:0000256" key="1">
    <source>
        <dbReference type="ARBA" id="ARBA00001946"/>
    </source>
</evidence>
<keyword evidence="8" id="KW-0800">Toxin</keyword>
<dbReference type="CDD" id="cd18731">
    <property type="entry name" value="PIN_NgFitB-like"/>
    <property type="match status" value="1"/>
</dbReference>
<feature type="binding site" evidence="8">
    <location>
        <position position="103"/>
    </location>
    <ligand>
        <name>Mg(2+)</name>
        <dbReference type="ChEBI" id="CHEBI:18420"/>
    </ligand>
</feature>
<feature type="binding site" evidence="8">
    <location>
        <position position="5"/>
    </location>
    <ligand>
        <name>Mg(2+)</name>
        <dbReference type="ChEBI" id="CHEBI:18420"/>
    </ligand>
</feature>
<evidence type="ECO:0000313" key="11">
    <source>
        <dbReference type="Proteomes" id="UP000315628"/>
    </source>
</evidence>
<evidence type="ECO:0000256" key="5">
    <source>
        <dbReference type="ARBA" id="ARBA00022801"/>
    </source>
</evidence>
<dbReference type="GO" id="GO:0000287">
    <property type="term" value="F:magnesium ion binding"/>
    <property type="evidence" value="ECO:0007669"/>
    <property type="project" value="UniProtKB-UniRule"/>
</dbReference>
<dbReference type="GO" id="GO:0004540">
    <property type="term" value="F:RNA nuclease activity"/>
    <property type="evidence" value="ECO:0007669"/>
    <property type="project" value="InterPro"/>
</dbReference>
<evidence type="ECO:0000256" key="2">
    <source>
        <dbReference type="ARBA" id="ARBA00022649"/>
    </source>
</evidence>
<evidence type="ECO:0000256" key="7">
    <source>
        <dbReference type="ARBA" id="ARBA00038093"/>
    </source>
</evidence>
<dbReference type="SUPFAM" id="SSF88723">
    <property type="entry name" value="PIN domain-like"/>
    <property type="match status" value="1"/>
</dbReference>
<keyword evidence="2 8" id="KW-1277">Toxin-antitoxin system</keyword>
<dbReference type="GO" id="GO:0016787">
    <property type="term" value="F:hydrolase activity"/>
    <property type="evidence" value="ECO:0007669"/>
    <property type="project" value="UniProtKB-KW"/>
</dbReference>
<comment type="caution">
    <text evidence="10">The sequence shown here is derived from an EMBL/GenBank/DDBJ whole genome shotgun (WGS) entry which is preliminary data.</text>
</comment>
<dbReference type="HAMAP" id="MF_00265">
    <property type="entry name" value="VapC_Nob1"/>
    <property type="match status" value="1"/>
</dbReference>
<reference evidence="10 11" key="1">
    <citation type="submission" date="2019-06" db="EMBL/GenBank/DDBJ databases">
        <title>Sequencing the genomes of 1000 actinobacteria strains.</title>
        <authorList>
            <person name="Klenk H.-P."/>
        </authorList>
    </citation>
    <scope>NUCLEOTIDE SEQUENCE [LARGE SCALE GENOMIC DNA]</scope>
    <source>
        <strain evidence="10 11">DSM 18935</strain>
    </source>
</reference>
<name>A0A560WE33_9MICO</name>
<dbReference type="InterPro" id="IPR002716">
    <property type="entry name" value="PIN_dom"/>
</dbReference>
<sequence length="142" mass="15080">MILVDTNVVSEFMRPTPDAVVSAWAEAKGVGELALSVITVQEIKYGIRRLPASARRAGLEEAWSTVMAAHSHVVVDYDREAAVSTAEVLVGSASSGHPMTLADAQIAGTCLARGLTLATRNTKDFDHLPSLDMVNPFGFARG</sequence>
<evidence type="ECO:0000256" key="6">
    <source>
        <dbReference type="ARBA" id="ARBA00022842"/>
    </source>
</evidence>
<gene>
    <name evidence="8" type="primary">vapC</name>
    <name evidence="10" type="ORF">FB557_1455</name>
</gene>
<comment type="function">
    <text evidence="8">Toxic component of a toxin-antitoxin (TA) system. An RNase.</text>
</comment>